<dbReference type="Gene3D" id="1.10.510.10">
    <property type="entry name" value="Transferase(Phosphotransferase) domain 1"/>
    <property type="match status" value="1"/>
</dbReference>
<keyword evidence="16 23" id="KW-0472">Membrane</keyword>
<evidence type="ECO:0000256" key="7">
    <source>
        <dbReference type="ARBA" id="ARBA00022614"/>
    </source>
</evidence>
<dbReference type="GO" id="GO:0004674">
    <property type="term" value="F:protein serine/threonine kinase activity"/>
    <property type="evidence" value="ECO:0007669"/>
    <property type="project" value="UniProtKB-KW"/>
</dbReference>
<evidence type="ECO:0000256" key="5">
    <source>
        <dbReference type="ARBA" id="ARBA00022527"/>
    </source>
</evidence>
<keyword evidence="7" id="KW-0433">Leucine-rich repeat</keyword>
<proteinExistence type="inferred from homology"/>
<feature type="compositionally biased region" description="Low complexity" evidence="22">
    <location>
        <begin position="72"/>
        <end position="89"/>
    </location>
</feature>
<dbReference type="EMBL" id="NMUH01000115">
    <property type="protein sequence ID" value="MQL71993.1"/>
    <property type="molecule type" value="Genomic_DNA"/>
</dbReference>
<keyword evidence="8" id="KW-0808">Transferase</keyword>
<dbReference type="PANTHER" id="PTHR48056:SF35">
    <property type="entry name" value="LRR RECEPTOR-LIKE SERINE_THREONINE-PROTEIN KINASE HSL2"/>
    <property type="match status" value="1"/>
</dbReference>
<keyword evidence="17" id="KW-0675">Receptor</keyword>
<keyword evidence="14 21" id="KW-0067">ATP-binding</keyword>
<evidence type="ECO:0000256" key="22">
    <source>
        <dbReference type="SAM" id="MobiDB-lite"/>
    </source>
</evidence>
<reference evidence="25" key="1">
    <citation type="submission" date="2017-07" db="EMBL/GenBank/DDBJ databases">
        <title>Taro Niue Genome Assembly and Annotation.</title>
        <authorList>
            <person name="Atibalentja N."/>
            <person name="Keating K."/>
            <person name="Fields C.J."/>
        </authorList>
    </citation>
    <scope>NUCLEOTIDE SEQUENCE</scope>
    <source>
        <strain evidence="25">Niue_2</strain>
        <tissue evidence="25">Leaf</tissue>
    </source>
</reference>
<dbReference type="GO" id="GO:0005886">
    <property type="term" value="C:plasma membrane"/>
    <property type="evidence" value="ECO:0007669"/>
    <property type="project" value="UniProtKB-SubCell"/>
</dbReference>
<dbReference type="GO" id="GO:0005524">
    <property type="term" value="F:ATP binding"/>
    <property type="evidence" value="ECO:0007669"/>
    <property type="project" value="UniProtKB-UniRule"/>
</dbReference>
<feature type="compositionally biased region" description="Polar residues" evidence="22">
    <location>
        <begin position="1"/>
        <end position="23"/>
    </location>
</feature>
<dbReference type="SMART" id="SM00220">
    <property type="entry name" value="S_TKc"/>
    <property type="match status" value="1"/>
</dbReference>
<dbReference type="GO" id="GO:0051707">
    <property type="term" value="P:response to other organism"/>
    <property type="evidence" value="ECO:0007669"/>
    <property type="project" value="UniProtKB-ARBA"/>
</dbReference>
<dbReference type="AlphaFoldDB" id="A0A843TRB8"/>
<feature type="region of interest" description="Disordered" evidence="22">
    <location>
        <begin position="64"/>
        <end position="89"/>
    </location>
</feature>
<protein>
    <recommendedName>
        <fullName evidence="3">non-specific serine/threonine protein kinase</fullName>
        <ecNumber evidence="3">2.7.11.1</ecNumber>
    </recommendedName>
</protein>
<evidence type="ECO:0000256" key="3">
    <source>
        <dbReference type="ARBA" id="ARBA00012513"/>
    </source>
</evidence>
<keyword evidence="13" id="KW-0418">Kinase</keyword>
<dbReference type="InterPro" id="IPR017441">
    <property type="entry name" value="Protein_kinase_ATP_BS"/>
</dbReference>
<evidence type="ECO:0000256" key="23">
    <source>
        <dbReference type="SAM" id="Phobius"/>
    </source>
</evidence>
<dbReference type="SUPFAM" id="SSF52058">
    <property type="entry name" value="L domain-like"/>
    <property type="match status" value="2"/>
</dbReference>
<dbReference type="FunFam" id="3.80.10.10:FF:000215">
    <property type="entry name" value="Receptor-like protein kinase HSL1"/>
    <property type="match status" value="1"/>
</dbReference>
<evidence type="ECO:0000256" key="20">
    <source>
        <dbReference type="ARBA" id="ARBA00048679"/>
    </source>
</evidence>
<comment type="catalytic activity">
    <reaction evidence="19">
        <text>L-threonyl-[protein] + ATP = O-phospho-L-threonyl-[protein] + ADP + H(+)</text>
        <dbReference type="Rhea" id="RHEA:46608"/>
        <dbReference type="Rhea" id="RHEA-COMP:11060"/>
        <dbReference type="Rhea" id="RHEA-COMP:11605"/>
        <dbReference type="ChEBI" id="CHEBI:15378"/>
        <dbReference type="ChEBI" id="CHEBI:30013"/>
        <dbReference type="ChEBI" id="CHEBI:30616"/>
        <dbReference type="ChEBI" id="CHEBI:61977"/>
        <dbReference type="ChEBI" id="CHEBI:456216"/>
        <dbReference type="EC" id="2.7.11.1"/>
    </reaction>
</comment>
<dbReference type="OrthoDB" id="2021138at2759"/>
<keyword evidence="11" id="KW-0677">Repeat</keyword>
<dbReference type="Pfam" id="PF00560">
    <property type="entry name" value="LRR_1"/>
    <property type="match status" value="5"/>
</dbReference>
<dbReference type="PROSITE" id="PS50011">
    <property type="entry name" value="PROTEIN_KINASE_DOM"/>
    <property type="match status" value="1"/>
</dbReference>
<dbReference type="InterPro" id="IPR008271">
    <property type="entry name" value="Ser/Thr_kinase_AS"/>
</dbReference>
<dbReference type="InterPro" id="IPR032675">
    <property type="entry name" value="LRR_dom_sf"/>
</dbReference>
<dbReference type="EC" id="2.7.11.1" evidence="3"/>
<dbReference type="FunFam" id="1.10.510.10:FF:000417">
    <property type="entry name" value="Leucine-rich repeat receptor-like protein kinase"/>
    <property type="match status" value="1"/>
</dbReference>
<keyword evidence="12 21" id="KW-0547">Nucleotide-binding</keyword>
<dbReference type="FunFam" id="3.80.10.10:FF:000275">
    <property type="entry name" value="Leucine-rich repeat receptor-like protein kinase"/>
    <property type="match status" value="1"/>
</dbReference>
<evidence type="ECO:0000256" key="13">
    <source>
        <dbReference type="ARBA" id="ARBA00022777"/>
    </source>
</evidence>
<dbReference type="InterPro" id="IPR050647">
    <property type="entry name" value="Plant_LRR-RLKs"/>
</dbReference>
<dbReference type="Gene3D" id="3.80.10.10">
    <property type="entry name" value="Ribonuclease Inhibitor"/>
    <property type="match status" value="3"/>
</dbReference>
<evidence type="ECO:0000313" key="25">
    <source>
        <dbReference type="EMBL" id="MQL71993.1"/>
    </source>
</evidence>
<evidence type="ECO:0000256" key="6">
    <source>
        <dbReference type="ARBA" id="ARBA00022553"/>
    </source>
</evidence>
<evidence type="ECO:0000256" key="17">
    <source>
        <dbReference type="ARBA" id="ARBA00023170"/>
    </source>
</evidence>
<dbReference type="PROSITE" id="PS00107">
    <property type="entry name" value="PROTEIN_KINASE_ATP"/>
    <property type="match status" value="1"/>
</dbReference>
<comment type="catalytic activity">
    <reaction evidence="20">
        <text>L-seryl-[protein] + ATP = O-phospho-L-seryl-[protein] + ADP + H(+)</text>
        <dbReference type="Rhea" id="RHEA:17989"/>
        <dbReference type="Rhea" id="RHEA-COMP:9863"/>
        <dbReference type="Rhea" id="RHEA-COMP:11604"/>
        <dbReference type="ChEBI" id="CHEBI:15378"/>
        <dbReference type="ChEBI" id="CHEBI:29999"/>
        <dbReference type="ChEBI" id="CHEBI:30616"/>
        <dbReference type="ChEBI" id="CHEBI:83421"/>
        <dbReference type="ChEBI" id="CHEBI:456216"/>
        <dbReference type="EC" id="2.7.11.1"/>
    </reaction>
</comment>
<dbReference type="FunFam" id="3.30.200.20:FF:000530">
    <property type="entry name" value="receptor protein-tyrosine kinase CEPR1"/>
    <property type="match status" value="1"/>
</dbReference>
<evidence type="ECO:0000256" key="4">
    <source>
        <dbReference type="ARBA" id="ARBA00022475"/>
    </source>
</evidence>
<dbReference type="InterPro" id="IPR013210">
    <property type="entry name" value="LRR_N_plant-typ"/>
</dbReference>
<evidence type="ECO:0000256" key="21">
    <source>
        <dbReference type="PROSITE-ProRule" id="PRU10141"/>
    </source>
</evidence>
<evidence type="ECO:0000259" key="24">
    <source>
        <dbReference type="PROSITE" id="PS50011"/>
    </source>
</evidence>
<dbReference type="Proteomes" id="UP000652761">
    <property type="component" value="Unassembled WGS sequence"/>
</dbReference>
<evidence type="ECO:0000256" key="9">
    <source>
        <dbReference type="ARBA" id="ARBA00022692"/>
    </source>
</evidence>
<keyword evidence="6" id="KW-0597">Phosphoprotein</keyword>
<dbReference type="InterPro" id="IPR001611">
    <property type="entry name" value="Leu-rich_rpt"/>
</dbReference>
<keyword evidence="26" id="KW-1185">Reference proteome</keyword>
<evidence type="ECO:0000256" key="2">
    <source>
        <dbReference type="ARBA" id="ARBA00008684"/>
    </source>
</evidence>
<evidence type="ECO:0000256" key="8">
    <source>
        <dbReference type="ARBA" id="ARBA00022679"/>
    </source>
</evidence>
<dbReference type="PROSITE" id="PS00108">
    <property type="entry name" value="PROTEIN_KINASE_ST"/>
    <property type="match status" value="1"/>
</dbReference>
<feature type="domain" description="Protein kinase" evidence="24">
    <location>
        <begin position="788"/>
        <end position="1090"/>
    </location>
</feature>
<comment type="similarity">
    <text evidence="2">Belongs to the protein kinase superfamily. Ser/Thr protein kinase family.</text>
</comment>
<keyword evidence="18" id="KW-0325">Glycoprotein</keyword>
<comment type="caution">
    <text evidence="25">The sequence shown here is derived from an EMBL/GenBank/DDBJ whole genome shotgun (WGS) entry which is preliminary data.</text>
</comment>
<evidence type="ECO:0000256" key="18">
    <source>
        <dbReference type="ARBA" id="ARBA00023180"/>
    </source>
</evidence>
<keyword evidence="15 23" id="KW-1133">Transmembrane helix</keyword>
<organism evidence="25 26">
    <name type="scientific">Colocasia esculenta</name>
    <name type="common">Wild taro</name>
    <name type="synonym">Arum esculentum</name>
    <dbReference type="NCBI Taxonomy" id="4460"/>
    <lineage>
        <taxon>Eukaryota</taxon>
        <taxon>Viridiplantae</taxon>
        <taxon>Streptophyta</taxon>
        <taxon>Embryophyta</taxon>
        <taxon>Tracheophyta</taxon>
        <taxon>Spermatophyta</taxon>
        <taxon>Magnoliopsida</taxon>
        <taxon>Liliopsida</taxon>
        <taxon>Araceae</taxon>
        <taxon>Aroideae</taxon>
        <taxon>Colocasieae</taxon>
        <taxon>Colocasia</taxon>
    </lineage>
</organism>
<dbReference type="SUPFAM" id="SSF56112">
    <property type="entry name" value="Protein kinase-like (PK-like)"/>
    <property type="match status" value="1"/>
</dbReference>
<sequence length="1098" mass="119213">MTPPCTSLTPPIPTQTDLTSYTTHRAPRSRTPPPLHAFLHLFPTDPTRPTIPPPCSVTGTLPLTPPYHPPQLAETTATPPLSTTPLLSEADMSGRSPLSLCLLFLLLLFSFPRVNSLDEQESAILLQAKGAAHLDDPDSRLHNWFPGNPPCNWTGVSCDPVSGAVVSIDVSSTGIRGGFPSGFCRLPTLRWLSLANNLLNGTLSAADVAPCARLRHLNLSSNDFVGRLPEFVPVFEDLQVLDLSQNNFSGGIPPSFGTFPSLRVLNLFGNFLTGIIPPFLGNLSELQQFNLAFNTFDQGPLPPEIGNLTKLVNLWLPYSNLVGGIPESIGNLVRLINLDLSSNKLTGRIPDSIGRLGSIQQIELYANSLSGELPESLGNLTTLVHFDASENALTGKLPERFAGLQYLLSLGLNDNFLEGEIPTTLASNPNLSSLKLFNNSFSGEIPPEFGRNSNLEIFDVSTNALVGGLPKDLCNRGALQSLVVFNNKLSGELPPSYGNCSTLTYIRIFNNEFYGKIPDGIWALPNVYHMEIRNNRFQGAIPPVISRAQNLTQLLVSNNRFSGGLPADICKLLKLIVIAAGNNQFSGSIPACIGELAKLEKLELQDNMLSGDIPFGSWPALTELNLSGNRLTGQIPGGLGDLPVLTYLDLSENCLTGGIPQRLADLRLNSFNLSGNELTGQIPAGFALAAFLPSFIGNPGLCSDADLPSIRSCSSTYRKVVSRSNQAVLCIAAVLFAGGMTFLCGFLWVQVNRGRRLVGKGGGKPRPPWKLTSFHRVGFNEAEILDCMTEENLIGSGSSGRVYRARLKTGQTVAVKRLWSGAREPEAERDFRAEVETLGRVRHGNIVKLLFCCTAEDLRVLVYEYMENGSLGEVLHGEKGGSLLDWDRRLRIAVGAAQGLAYLHHDCAPPIVHRDVKTNNILLDGDLCAHVADFGLSRMLLQPRRRDSSSDGDEEAGVRVMSHVAGSCGYIAPEYAYTLKVNEKSDVYSFGVVLLELVTGKRALDPSFGEDRDIVRWATETIAASQRGKDGKADLRPLMDPRLGPSSEEYEGMVRVLNVGLLCTSAFPMNRPSLRKVVELLKDRRDMGFVVPLSHGKQ</sequence>
<dbReference type="Gene3D" id="3.30.200.20">
    <property type="entry name" value="Phosphorylase Kinase, domain 1"/>
    <property type="match status" value="1"/>
</dbReference>
<dbReference type="Pfam" id="PF00069">
    <property type="entry name" value="Pkinase"/>
    <property type="match status" value="1"/>
</dbReference>
<dbReference type="InterPro" id="IPR000719">
    <property type="entry name" value="Prot_kinase_dom"/>
</dbReference>
<dbReference type="InterPro" id="IPR011009">
    <property type="entry name" value="Kinase-like_dom_sf"/>
</dbReference>
<comment type="subcellular location">
    <subcellularLocation>
        <location evidence="1">Cell membrane</location>
        <topology evidence="1">Single-pass type I membrane protein</topology>
    </subcellularLocation>
</comment>
<dbReference type="GO" id="GO:0033612">
    <property type="term" value="F:receptor serine/threonine kinase binding"/>
    <property type="evidence" value="ECO:0007669"/>
    <property type="project" value="TreeGrafter"/>
</dbReference>
<feature type="transmembrane region" description="Helical" evidence="23">
    <location>
        <begin position="726"/>
        <end position="749"/>
    </location>
</feature>
<name>A0A843TRB8_COLES</name>
<evidence type="ECO:0000256" key="12">
    <source>
        <dbReference type="ARBA" id="ARBA00022741"/>
    </source>
</evidence>
<keyword evidence="10" id="KW-0732">Signal</keyword>
<keyword evidence="9 23" id="KW-0812">Transmembrane</keyword>
<evidence type="ECO:0000256" key="10">
    <source>
        <dbReference type="ARBA" id="ARBA00022729"/>
    </source>
</evidence>
<keyword evidence="4" id="KW-1003">Cell membrane</keyword>
<evidence type="ECO:0000256" key="1">
    <source>
        <dbReference type="ARBA" id="ARBA00004251"/>
    </source>
</evidence>
<gene>
    <name evidence="25" type="ORF">Taro_004322</name>
</gene>
<evidence type="ECO:0000256" key="14">
    <source>
        <dbReference type="ARBA" id="ARBA00022840"/>
    </source>
</evidence>
<dbReference type="GO" id="GO:0006952">
    <property type="term" value="P:defense response"/>
    <property type="evidence" value="ECO:0007669"/>
    <property type="project" value="UniProtKB-ARBA"/>
</dbReference>
<dbReference type="FunFam" id="3.80.10.10:FF:000453">
    <property type="entry name" value="Leucine-rich receptor-like protein kinase family protein"/>
    <property type="match status" value="1"/>
</dbReference>
<feature type="region of interest" description="Disordered" evidence="22">
    <location>
        <begin position="1"/>
        <end position="34"/>
    </location>
</feature>
<evidence type="ECO:0000256" key="15">
    <source>
        <dbReference type="ARBA" id="ARBA00022989"/>
    </source>
</evidence>
<evidence type="ECO:0000313" key="26">
    <source>
        <dbReference type="Proteomes" id="UP000652761"/>
    </source>
</evidence>
<evidence type="ECO:0000256" key="11">
    <source>
        <dbReference type="ARBA" id="ARBA00022737"/>
    </source>
</evidence>
<dbReference type="GO" id="GO:0009791">
    <property type="term" value="P:post-embryonic development"/>
    <property type="evidence" value="ECO:0007669"/>
    <property type="project" value="UniProtKB-ARBA"/>
</dbReference>
<accession>A0A843TRB8</accession>
<evidence type="ECO:0000256" key="16">
    <source>
        <dbReference type="ARBA" id="ARBA00023136"/>
    </source>
</evidence>
<dbReference type="Pfam" id="PF08263">
    <property type="entry name" value="LRRNT_2"/>
    <property type="match status" value="1"/>
</dbReference>
<keyword evidence="5" id="KW-0723">Serine/threonine-protein kinase</keyword>
<dbReference type="Pfam" id="PF13855">
    <property type="entry name" value="LRR_8"/>
    <property type="match status" value="2"/>
</dbReference>
<feature type="binding site" evidence="21">
    <location>
        <position position="816"/>
    </location>
    <ligand>
        <name>ATP</name>
        <dbReference type="ChEBI" id="CHEBI:30616"/>
    </ligand>
</feature>
<dbReference type="PANTHER" id="PTHR48056">
    <property type="entry name" value="LRR RECEPTOR-LIKE SERINE/THREONINE-PROTEIN KINASE-RELATED"/>
    <property type="match status" value="1"/>
</dbReference>
<evidence type="ECO:0000256" key="19">
    <source>
        <dbReference type="ARBA" id="ARBA00047899"/>
    </source>
</evidence>